<proteinExistence type="predicted"/>
<dbReference type="RefSeq" id="WP_218628948.1">
    <property type="nucleotide sequence ID" value="NZ_JAHVAI010000001.1"/>
</dbReference>
<evidence type="ECO:0000313" key="5">
    <source>
        <dbReference type="EMBL" id="MCV2880052.1"/>
    </source>
</evidence>
<dbReference type="InterPro" id="IPR003593">
    <property type="entry name" value="AAA+_ATPase"/>
</dbReference>
<evidence type="ECO:0000313" key="6">
    <source>
        <dbReference type="Proteomes" id="UP001526166"/>
    </source>
</evidence>
<evidence type="ECO:0000256" key="2">
    <source>
        <dbReference type="ARBA" id="ARBA00022741"/>
    </source>
</evidence>
<keyword evidence="2" id="KW-0547">Nucleotide-binding</keyword>
<dbReference type="SMART" id="SM00382">
    <property type="entry name" value="AAA"/>
    <property type="match status" value="1"/>
</dbReference>
<dbReference type="GO" id="GO:0005524">
    <property type="term" value="F:ATP binding"/>
    <property type="evidence" value="ECO:0007669"/>
    <property type="project" value="UniProtKB-KW"/>
</dbReference>
<dbReference type="InterPro" id="IPR051782">
    <property type="entry name" value="ABC_Transporter_VariousFunc"/>
</dbReference>
<keyword evidence="6" id="KW-1185">Reference proteome</keyword>
<dbReference type="Proteomes" id="UP001526166">
    <property type="component" value="Unassembled WGS sequence"/>
</dbReference>
<reference evidence="5 6" key="1">
    <citation type="submission" date="2022-10" db="EMBL/GenBank/DDBJ databases">
        <title>Sinirhodobacter sp. nov., isolated from ocean surface sediments.</title>
        <authorList>
            <person name="He W."/>
            <person name="Wang L."/>
            <person name="Zhang D.-F."/>
        </authorList>
    </citation>
    <scope>NUCLEOTIDE SEQUENCE [LARGE SCALE GENOMIC DNA]</scope>
    <source>
        <strain evidence="5 6">WL0115</strain>
    </source>
</reference>
<keyword evidence="3 5" id="KW-0067">ATP-binding</keyword>
<dbReference type="Pfam" id="PF00005">
    <property type="entry name" value="ABC_tran"/>
    <property type="match status" value="1"/>
</dbReference>
<evidence type="ECO:0000256" key="1">
    <source>
        <dbReference type="ARBA" id="ARBA00022448"/>
    </source>
</evidence>
<dbReference type="PANTHER" id="PTHR42939:SF1">
    <property type="entry name" value="ABC TRANSPORTER ATP-BINDING PROTEIN ALBC-RELATED"/>
    <property type="match status" value="1"/>
</dbReference>
<organism evidence="5 6">
    <name type="scientific">Sedimentimonas flavescens</name>
    <dbReference type="NCBI Taxonomy" id="2851012"/>
    <lineage>
        <taxon>Bacteria</taxon>
        <taxon>Pseudomonadati</taxon>
        <taxon>Pseudomonadota</taxon>
        <taxon>Alphaproteobacteria</taxon>
        <taxon>Rhodobacterales</taxon>
        <taxon>Rhodobacter group</taxon>
        <taxon>Sedimentimonas</taxon>
    </lineage>
</organism>
<evidence type="ECO:0000256" key="3">
    <source>
        <dbReference type="ARBA" id="ARBA00022840"/>
    </source>
</evidence>
<accession>A0ABT3A2I4</accession>
<feature type="domain" description="ABC transporter" evidence="4">
    <location>
        <begin position="2"/>
        <end position="226"/>
    </location>
</feature>
<gene>
    <name evidence="5" type="ORF">OE699_14470</name>
</gene>
<evidence type="ECO:0000259" key="4">
    <source>
        <dbReference type="PROSITE" id="PS50893"/>
    </source>
</evidence>
<comment type="caution">
    <text evidence="5">The sequence shown here is derived from an EMBL/GenBank/DDBJ whole genome shotgun (WGS) entry which is preliminary data.</text>
</comment>
<protein>
    <submittedName>
        <fullName evidence="5">ABC transporter ATP-binding protein</fullName>
    </submittedName>
</protein>
<dbReference type="PROSITE" id="PS50893">
    <property type="entry name" value="ABC_TRANSPORTER_2"/>
    <property type="match status" value="1"/>
</dbReference>
<keyword evidence="1" id="KW-0813">Transport</keyword>
<dbReference type="InterPro" id="IPR003439">
    <property type="entry name" value="ABC_transporter-like_ATP-bd"/>
</dbReference>
<name>A0ABT3A2I4_9RHOB</name>
<dbReference type="PANTHER" id="PTHR42939">
    <property type="entry name" value="ABC TRANSPORTER ATP-BINDING PROTEIN ALBC-RELATED"/>
    <property type="match status" value="1"/>
</dbReference>
<sequence length="287" mass="31188">MITIDRLTKRFDRRAVLDELTLSIAAGDRIALIGSNGAGKTTLFRCLLGQYRHDGRVGFDGAGAGRRDAGALARIAFVPQLPPPLRMPVGELLGFAEKGAGADRALMQAIAERMGIDLDEVKKRPFYRLSGGQKQKILVTVALGRNADLMIFDEPSANLDPAARAVFIDLLAERRDASMLIASHRLEEVAPLVNRVIEMDRGRVVLDDAVMDRLKAGEFRRAEIVLSAPHAPFALALSGWGFEANGAGTRFTGPVPAAETFRFLGLLARYGSLIESLSLDQQPERVN</sequence>
<dbReference type="EMBL" id="JAOWKW010000013">
    <property type="protein sequence ID" value="MCV2880052.1"/>
    <property type="molecule type" value="Genomic_DNA"/>
</dbReference>
<dbReference type="CDD" id="cd03230">
    <property type="entry name" value="ABC_DR_subfamily_A"/>
    <property type="match status" value="1"/>
</dbReference>